<dbReference type="InterPro" id="IPR006860">
    <property type="entry name" value="FecR"/>
</dbReference>
<sequence length="325" mass="35471">MNPGAHGISPEVAEAAMTWWVELQSDPVTDDMRAACRRWRSARPEHEQAWQIIASAHGRLHASGLPPTLAHAALSTARATVSRRKAIKTLAVLVFAGSAAWALQRQDATTQLLADHRTGTGERRDIVLADGTRVTLDTDTALDVRFDDHERRLHLRAGRIHIDTAPDGGLRRPFFVDTAHGSAQALGTRFTVRQNADASHIAVFEGSVALTPSRQESPALVLGAGEQAYLRAQGASQPGPVDERDAAWRQGMLIVTAMRLDDFVDELGRYRPGWLLCDPQIAALRVSGSFPLADTDRALDALANTLPVTVVRRTRYWAALRPRAA</sequence>
<dbReference type="Proteomes" id="UP000308430">
    <property type="component" value="Unassembled WGS sequence"/>
</dbReference>
<dbReference type="PANTHER" id="PTHR30273">
    <property type="entry name" value="PERIPLASMIC SIGNAL SENSOR AND SIGMA FACTOR ACTIVATOR FECR-RELATED"/>
    <property type="match status" value="1"/>
</dbReference>
<dbReference type="AlphaFoldDB" id="A0A4S4B3A7"/>
<dbReference type="PANTHER" id="PTHR30273:SF2">
    <property type="entry name" value="PROTEIN FECR"/>
    <property type="match status" value="1"/>
</dbReference>
<dbReference type="InterPro" id="IPR032623">
    <property type="entry name" value="FecR_N"/>
</dbReference>
<evidence type="ECO:0000259" key="1">
    <source>
        <dbReference type="Pfam" id="PF04773"/>
    </source>
</evidence>
<feature type="domain" description="FecR protein" evidence="1">
    <location>
        <begin position="115"/>
        <end position="208"/>
    </location>
</feature>
<dbReference type="PIRSF" id="PIRSF018266">
    <property type="entry name" value="FecR"/>
    <property type="match status" value="1"/>
</dbReference>
<dbReference type="Pfam" id="PF04773">
    <property type="entry name" value="FecR"/>
    <property type="match status" value="1"/>
</dbReference>
<protein>
    <submittedName>
        <fullName evidence="3">FecR family protein</fullName>
    </submittedName>
</protein>
<dbReference type="RefSeq" id="WP_136346454.1">
    <property type="nucleotide sequence ID" value="NZ_SSOC01000001.1"/>
</dbReference>
<name>A0A4S4B3A7_9RHOO</name>
<organism evidence="3 4">
    <name type="scientific">Pseudothauera nasutitermitis</name>
    <dbReference type="NCBI Taxonomy" id="2565930"/>
    <lineage>
        <taxon>Bacteria</taxon>
        <taxon>Pseudomonadati</taxon>
        <taxon>Pseudomonadota</taxon>
        <taxon>Betaproteobacteria</taxon>
        <taxon>Rhodocyclales</taxon>
        <taxon>Zoogloeaceae</taxon>
        <taxon>Pseudothauera</taxon>
    </lineage>
</organism>
<reference evidence="3 4" key="1">
    <citation type="submission" date="2019-04" db="EMBL/GenBank/DDBJ databases">
        <title>Azoarcus nasutitermitis sp. nov. isolated from termite nest.</title>
        <authorList>
            <person name="Lin S.-Y."/>
            <person name="Hameed A."/>
            <person name="Hsu Y.-H."/>
            <person name="Young C.-C."/>
        </authorList>
    </citation>
    <scope>NUCLEOTIDE SEQUENCE [LARGE SCALE GENOMIC DNA]</scope>
    <source>
        <strain evidence="3 4">CC-YHH838</strain>
    </source>
</reference>
<dbReference type="InterPro" id="IPR012373">
    <property type="entry name" value="Ferrdict_sens_TM"/>
</dbReference>
<feature type="domain" description="FecR N-terminal" evidence="2">
    <location>
        <begin position="14"/>
        <end position="51"/>
    </location>
</feature>
<accession>A0A4S4B3A7</accession>
<dbReference type="EMBL" id="SSOC01000001">
    <property type="protein sequence ID" value="THF67045.1"/>
    <property type="molecule type" value="Genomic_DNA"/>
</dbReference>
<evidence type="ECO:0000313" key="3">
    <source>
        <dbReference type="EMBL" id="THF67045.1"/>
    </source>
</evidence>
<comment type="caution">
    <text evidence="3">The sequence shown here is derived from an EMBL/GenBank/DDBJ whole genome shotgun (WGS) entry which is preliminary data.</text>
</comment>
<evidence type="ECO:0000259" key="2">
    <source>
        <dbReference type="Pfam" id="PF16220"/>
    </source>
</evidence>
<dbReference type="GO" id="GO:0016989">
    <property type="term" value="F:sigma factor antagonist activity"/>
    <property type="evidence" value="ECO:0007669"/>
    <property type="project" value="TreeGrafter"/>
</dbReference>
<dbReference type="OrthoDB" id="1100567at2"/>
<dbReference type="Pfam" id="PF16220">
    <property type="entry name" value="DUF4880"/>
    <property type="match status" value="1"/>
</dbReference>
<gene>
    <name evidence="3" type="ORF">E6C76_01245</name>
</gene>
<dbReference type="Gene3D" id="2.60.120.1440">
    <property type="match status" value="1"/>
</dbReference>
<evidence type="ECO:0000313" key="4">
    <source>
        <dbReference type="Proteomes" id="UP000308430"/>
    </source>
</evidence>
<keyword evidence="4" id="KW-1185">Reference proteome</keyword>
<proteinExistence type="predicted"/>